<dbReference type="CDD" id="cd19501">
    <property type="entry name" value="RecA-like_FtsH"/>
    <property type="match status" value="1"/>
</dbReference>
<evidence type="ECO:0000259" key="17">
    <source>
        <dbReference type="SMART" id="SM00382"/>
    </source>
</evidence>
<proteinExistence type="inferred from homology"/>
<comment type="subcellular location">
    <subcellularLocation>
        <location evidence="2">Mitochondrion membrane</location>
        <topology evidence="2">Multi-pass membrane protein</topology>
    </subcellularLocation>
</comment>
<keyword evidence="12" id="KW-1133">Transmembrane helix</keyword>
<evidence type="ECO:0000256" key="16">
    <source>
        <dbReference type="SAM" id="MobiDB-lite"/>
    </source>
</evidence>
<evidence type="ECO:0000256" key="5">
    <source>
        <dbReference type="ARBA" id="ARBA00022670"/>
    </source>
</evidence>
<dbReference type="STRING" id="130081.M2XII4"/>
<dbReference type="Gene3D" id="3.40.1690.20">
    <property type="match status" value="1"/>
</dbReference>
<dbReference type="GO" id="GO:0016887">
    <property type="term" value="F:ATP hydrolysis activity"/>
    <property type="evidence" value="ECO:0007669"/>
    <property type="project" value="InterPro"/>
</dbReference>
<dbReference type="PROSITE" id="PS00674">
    <property type="entry name" value="AAA"/>
    <property type="match status" value="1"/>
</dbReference>
<name>M2XII4_GALSU</name>
<dbReference type="SUPFAM" id="SSF52540">
    <property type="entry name" value="P-loop containing nucleoside triphosphate hydrolases"/>
    <property type="match status" value="1"/>
</dbReference>
<comment type="similarity">
    <text evidence="4">In the N-terminal section; belongs to the AAA ATPase family.</text>
</comment>
<protein>
    <submittedName>
        <fullName evidence="18">AAA-type ATPase</fullName>
    </submittedName>
</protein>
<dbReference type="eggNOG" id="KOG0731">
    <property type="taxonomic scope" value="Eukaryota"/>
</dbReference>
<evidence type="ECO:0000313" key="19">
    <source>
        <dbReference type="Proteomes" id="UP000030680"/>
    </source>
</evidence>
<dbReference type="GO" id="GO:0004176">
    <property type="term" value="F:ATP-dependent peptidase activity"/>
    <property type="evidence" value="ECO:0007669"/>
    <property type="project" value="InterPro"/>
</dbReference>
<dbReference type="SMART" id="SM00382">
    <property type="entry name" value="AAA"/>
    <property type="match status" value="1"/>
</dbReference>
<organism evidence="18 19">
    <name type="scientific">Galdieria sulphuraria</name>
    <name type="common">Red alga</name>
    <dbReference type="NCBI Taxonomy" id="130081"/>
    <lineage>
        <taxon>Eukaryota</taxon>
        <taxon>Rhodophyta</taxon>
        <taxon>Bangiophyceae</taxon>
        <taxon>Galdieriales</taxon>
        <taxon>Galdieriaceae</taxon>
        <taxon>Galdieria</taxon>
    </lineage>
</organism>
<dbReference type="GO" id="GO:0005745">
    <property type="term" value="C:m-AAA complex"/>
    <property type="evidence" value="ECO:0007669"/>
    <property type="project" value="TreeGrafter"/>
</dbReference>
<dbReference type="Pfam" id="PF01434">
    <property type="entry name" value="Peptidase_M41"/>
    <property type="match status" value="1"/>
</dbReference>
<dbReference type="GO" id="GO:0005524">
    <property type="term" value="F:ATP binding"/>
    <property type="evidence" value="ECO:0007669"/>
    <property type="project" value="UniProtKB-KW"/>
</dbReference>
<dbReference type="InterPro" id="IPR003960">
    <property type="entry name" value="ATPase_AAA_CS"/>
</dbReference>
<evidence type="ECO:0000256" key="13">
    <source>
        <dbReference type="ARBA" id="ARBA00023049"/>
    </source>
</evidence>
<sequence>MKSLLGNVVLRVSRLSQVTPVLQRRGLICLLSHSATFKESWYIEPKCTGRTHGFITGATKNEKGRLGVFVGSCYKCSFEKVKLGNFRMLQNSVVHSRGGLLSLVQTNKSGCTTSSRQFCSDENTKHNKSKNEDKGRKSEAESTTETEKDSGRTGFGRFYPKSRKLNDKENNERSSSASGEEKSNEKGSLNNVPGGSQYQLFALLIGAGLLLSMLSSSNQDGGSRAPETSWQAFRRDILPTGRVSKIVVVNKDVARVYARNANSKLGDPNVEICYFRIGDLETFENKLQDAQEELGFSPKEIVPVVYSNETSLLSTVIAWSPTILLILVYLYFLRTGGFGPMAGGIGGPGSRGSSSSASRNIFGVGKANVTVMNRDTNKVSTTFKDVAGLDEAKTEVIEFVYYLKNPERYKEIGAKIPKGALLYGPPGTGKTLLAKATAGESGVPFLTMSGSDFMEMFVGVGPSRVRDLFAQARKLAPCIIFIDEIDAIGRARGRGGLIGGNDERENTLNQLLVEMDGFSPNSGVVVFGGTNRADILDNALLRPGRFDRQILIDAPDIRGRHDIFLVHLRPLKVSDPPGIEKVAQRLAALTPGFVGADIANVCNEGALVAARESVNKIELRHFESAIDRVIGGLEKRNMVMSPEEKKTVAYHEAGHAVAGWFFRYALPLLKVSIVPRGSSALGYSQYQPREQYLYSKEQLLDTICMTLGGRVSEEIFFQRLTTGAADDFQKVTKLAYQEISVWGMNDNVGHVSFQKSPNETRFYKPYSDRTAASIDREVRELLSNAYQRTYALLLEKKESIQQVAELLLEREQIGYEDLVRILGKRPFKEVRDYEEILEQSKKEISSSH</sequence>
<dbReference type="Proteomes" id="UP000030680">
    <property type="component" value="Unassembled WGS sequence"/>
</dbReference>
<evidence type="ECO:0000256" key="6">
    <source>
        <dbReference type="ARBA" id="ARBA00022692"/>
    </source>
</evidence>
<evidence type="ECO:0000256" key="12">
    <source>
        <dbReference type="ARBA" id="ARBA00022989"/>
    </source>
</evidence>
<evidence type="ECO:0000313" key="18">
    <source>
        <dbReference type="EMBL" id="EME29892.1"/>
    </source>
</evidence>
<keyword evidence="15" id="KW-0472">Membrane</keyword>
<evidence type="ECO:0000256" key="3">
    <source>
        <dbReference type="ARBA" id="ARBA00010044"/>
    </source>
</evidence>
<dbReference type="FunFam" id="1.20.58.760:FF:000003">
    <property type="entry name" value="AFG3-like AAA ATPase 2"/>
    <property type="match status" value="1"/>
</dbReference>
<dbReference type="Pfam" id="PF00004">
    <property type="entry name" value="AAA"/>
    <property type="match status" value="1"/>
</dbReference>
<dbReference type="OrthoDB" id="1413014at2759"/>
<evidence type="ECO:0000256" key="14">
    <source>
        <dbReference type="ARBA" id="ARBA00023128"/>
    </source>
</evidence>
<dbReference type="InterPro" id="IPR050928">
    <property type="entry name" value="ATP-dep_Zn_Metalloprotease"/>
</dbReference>
<dbReference type="GeneID" id="17088656"/>
<evidence type="ECO:0000256" key="9">
    <source>
        <dbReference type="ARBA" id="ARBA00022801"/>
    </source>
</evidence>
<feature type="compositionally biased region" description="Basic and acidic residues" evidence="16">
    <location>
        <begin position="122"/>
        <end position="151"/>
    </location>
</feature>
<reference evidence="19" key="1">
    <citation type="journal article" date="2013" name="Science">
        <title>Gene transfer from bacteria and archaea facilitated evolution of an extremophilic eukaryote.</title>
        <authorList>
            <person name="Schonknecht G."/>
            <person name="Chen W.H."/>
            <person name="Ternes C.M."/>
            <person name="Barbier G.G."/>
            <person name="Shrestha R.P."/>
            <person name="Stanke M."/>
            <person name="Brautigam A."/>
            <person name="Baker B.J."/>
            <person name="Banfield J.F."/>
            <person name="Garavito R.M."/>
            <person name="Carr K."/>
            <person name="Wilkerson C."/>
            <person name="Rensing S.A."/>
            <person name="Gagneul D."/>
            <person name="Dickenson N.E."/>
            <person name="Oesterhelt C."/>
            <person name="Lercher M.J."/>
            <person name="Weber A.P."/>
        </authorList>
    </citation>
    <scope>NUCLEOTIDE SEQUENCE [LARGE SCALE GENOMIC DNA]</scope>
    <source>
        <strain evidence="19">074W</strain>
    </source>
</reference>
<dbReference type="PANTHER" id="PTHR43655">
    <property type="entry name" value="ATP-DEPENDENT PROTEASE"/>
    <property type="match status" value="1"/>
</dbReference>
<comment type="cofactor">
    <cofactor evidence="1">
        <name>Zn(2+)</name>
        <dbReference type="ChEBI" id="CHEBI:29105"/>
    </cofactor>
</comment>
<dbReference type="GO" id="GO:0034982">
    <property type="term" value="P:mitochondrial protein processing"/>
    <property type="evidence" value="ECO:0007669"/>
    <property type="project" value="TreeGrafter"/>
</dbReference>
<evidence type="ECO:0000256" key="2">
    <source>
        <dbReference type="ARBA" id="ARBA00004225"/>
    </source>
</evidence>
<dbReference type="PANTHER" id="PTHR43655:SF2">
    <property type="entry name" value="AFG3 LIKE MATRIX AAA PEPTIDASE SUBUNIT 2, ISOFORM A"/>
    <property type="match status" value="1"/>
</dbReference>
<keyword evidence="10" id="KW-0862">Zinc</keyword>
<evidence type="ECO:0000256" key="10">
    <source>
        <dbReference type="ARBA" id="ARBA00022833"/>
    </source>
</evidence>
<keyword evidence="8" id="KW-0547">Nucleotide-binding</keyword>
<dbReference type="SUPFAM" id="SSF140990">
    <property type="entry name" value="FtsH protease domain-like"/>
    <property type="match status" value="1"/>
</dbReference>
<dbReference type="InterPro" id="IPR041569">
    <property type="entry name" value="AAA_lid_3"/>
</dbReference>
<dbReference type="Gene3D" id="1.10.8.60">
    <property type="match status" value="1"/>
</dbReference>
<dbReference type="InterPro" id="IPR003593">
    <property type="entry name" value="AAA+_ATPase"/>
</dbReference>
<dbReference type="MEROPS" id="M41.A10"/>
<dbReference type="KEGG" id="gsl:Gasu_26790"/>
<keyword evidence="6" id="KW-0812">Transmembrane</keyword>
<dbReference type="FunFam" id="3.40.50.300:FF:000001">
    <property type="entry name" value="ATP-dependent zinc metalloprotease FtsH"/>
    <property type="match status" value="1"/>
</dbReference>
<dbReference type="InterPro" id="IPR000642">
    <property type="entry name" value="Peptidase_M41"/>
</dbReference>
<evidence type="ECO:0000256" key="7">
    <source>
        <dbReference type="ARBA" id="ARBA00022723"/>
    </source>
</evidence>
<dbReference type="Pfam" id="PF17862">
    <property type="entry name" value="AAA_lid_3"/>
    <property type="match status" value="1"/>
</dbReference>
<keyword evidence="14" id="KW-0496">Mitochondrion</keyword>
<comment type="similarity">
    <text evidence="3">In the C-terminal section; belongs to the peptidase M41 family.</text>
</comment>
<dbReference type="InterPro" id="IPR005936">
    <property type="entry name" value="FtsH"/>
</dbReference>
<dbReference type="NCBIfam" id="TIGR01241">
    <property type="entry name" value="FtsH_fam"/>
    <property type="match status" value="1"/>
</dbReference>
<keyword evidence="13" id="KW-0482">Metalloprotease</keyword>
<evidence type="ECO:0000256" key="4">
    <source>
        <dbReference type="ARBA" id="ARBA00010550"/>
    </source>
</evidence>
<keyword evidence="5" id="KW-0645">Protease</keyword>
<dbReference type="InterPro" id="IPR027417">
    <property type="entry name" value="P-loop_NTPase"/>
</dbReference>
<dbReference type="InterPro" id="IPR037219">
    <property type="entry name" value="Peptidase_M41-like"/>
</dbReference>
<keyword evidence="9" id="KW-0378">Hydrolase</keyword>
<dbReference type="EMBL" id="KB454504">
    <property type="protein sequence ID" value="EME29892.1"/>
    <property type="molecule type" value="Genomic_DNA"/>
</dbReference>
<dbReference type="InterPro" id="IPR011546">
    <property type="entry name" value="Pept_M41_FtsH_extracell"/>
</dbReference>
<keyword evidence="19" id="KW-1185">Reference proteome</keyword>
<dbReference type="InterPro" id="IPR003959">
    <property type="entry name" value="ATPase_AAA_core"/>
</dbReference>
<keyword evidence="7" id="KW-0479">Metal-binding</keyword>
<evidence type="ECO:0000256" key="11">
    <source>
        <dbReference type="ARBA" id="ARBA00022840"/>
    </source>
</evidence>
<dbReference type="RefSeq" id="XP_005706412.1">
    <property type="nucleotide sequence ID" value="XM_005706355.1"/>
</dbReference>
<dbReference type="AlphaFoldDB" id="M2XII4"/>
<evidence type="ECO:0000256" key="8">
    <source>
        <dbReference type="ARBA" id="ARBA00022741"/>
    </source>
</evidence>
<dbReference type="Gramene" id="EME29892">
    <property type="protein sequence ID" value="EME29892"/>
    <property type="gene ID" value="Gasu_26790"/>
</dbReference>
<feature type="domain" description="AAA+ ATPase" evidence="17">
    <location>
        <begin position="416"/>
        <end position="556"/>
    </location>
</feature>
<gene>
    <name evidence="18" type="ORF">Gasu_26790</name>
</gene>
<evidence type="ECO:0000256" key="15">
    <source>
        <dbReference type="ARBA" id="ARBA00023136"/>
    </source>
</evidence>
<feature type="compositionally biased region" description="Polar residues" evidence="16">
    <location>
        <begin position="110"/>
        <end position="121"/>
    </location>
</feature>
<dbReference type="Gene3D" id="3.40.50.300">
    <property type="entry name" value="P-loop containing nucleotide triphosphate hydrolases"/>
    <property type="match status" value="1"/>
</dbReference>
<evidence type="ECO:0000256" key="1">
    <source>
        <dbReference type="ARBA" id="ARBA00001947"/>
    </source>
</evidence>
<dbReference type="GO" id="GO:0004222">
    <property type="term" value="F:metalloendopeptidase activity"/>
    <property type="evidence" value="ECO:0007669"/>
    <property type="project" value="InterPro"/>
</dbReference>
<keyword evidence="11" id="KW-0067">ATP-binding</keyword>
<dbReference type="Pfam" id="PF06480">
    <property type="entry name" value="FtsH_ext"/>
    <property type="match status" value="1"/>
</dbReference>
<dbReference type="FunFam" id="1.10.8.60:FF:000019">
    <property type="entry name" value="AFG3-like AAA ATPase 2"/>
    <property type="match status" value="1"/>
</dbReference>
<dbReference type="GO" id="GO:0008270">
    <property type="term" value="F:zinc ion binding"/>
    <property type="evidence" value="ECO:0007669"/>
    <property type="project" value="InterPro"/>
</dbReference>
<dbReference type="HAMAP" id="MF_01458">
    <property type="entry name" value="FtsH"/>
    <property type="match status" value="1"/>
</dbReference>
<dbReference type="OMA" id="INWFQEL"/>
<feature type="region of interest" description="Disordered" evidence="16">
    <location>
        <begin position="110"/>
        <end position="192"/>
    </location>
</feature>
<dbReference type="Gene3D" id="1.20.58.760">
    <property type="entry name" value="Peptidase M41"/>
    <property type="match status" value="1"/>
</dbReference>
<accession>M2XII4</accession>